<feature type="compositionally biased region" description="Polar residues" evidence="1">
    <location>
        <begin position="606"/>
        <end position="621"/>
    </location>
</feature>
<evidence type="ECO:0000313" key="2">
    <source>
        <dbReference type="EMBL" id="PIA59763.1"/>
    </source>
</evidence>
<feature type="region of interest" description="Disordered" evidence="1">
    <location>
        <begin position="1"/>
        <end position="35"/>
    </location>
</feature>
<dbReference type="OrthoDB" id="653468at2759"/>
<reference evidence="2 3" key="1">
    <citation type="submission" date="2017-09" db="EMBL/GenBank/DDBJ databases">
        <title>WGS assembly of Aquilegia coerulea Goldsmith.</title>
        <authorList>
            <person name="Hodges S."/>
            <person name="Kramer E."/>
            <person name="Nordborg M."/>
            <person name="Tomkins J."/>
            <person name="Borevitz J."/>
            <person name="Derieg N."/>
            <person name="Yan J."/>
            <person name="Mihaltcheva S."/>
            <person name="Hayes R.D."/>
            <person name="Rokhsar D."/>
        </authorList>
    </citation>
    <scope>NUCLEOTIDE SEQUENCE [LARGE SCALE GENOMIC DNA]</scope>
    <source>
        <strain evidence="3">cv. Goldsmith</strain>
    </source>
</reference>
<keyword evidence="3" id="KW-1185">Reference proteome</keyword>
<dbReference type="AlphaFoldDB" id="A0A2G5EVH1"/>
<evidence type="ECO:0000256" key="1">
    <source>
        <dbReference type="SAM" id="MobiDB-lite"/>
    </source>
</evidence>
<feature type="region of interest" description="Disordered" evidence="1">
    <location>
        <begin position="595"/>
        <end position="624"/>
    </location>
</feature>
<feature type="region of interest" description="Disordered" evidence="1">
    <location>
        <begin position="77"/>
        <end position="120"/>
    </location>
</feature>
<evidence type="ECO:0000313" key="3">
    <source>
        <dbReference type="Proteomes" id="UP000230069"/>
    </source>
</evidence>
<accession>A0A2G5EVH1</accession>
<feature type="compositionally biased region" description="Basic and acidic residues" evidence="1">
    <location>
        <begin position="520"/>
        <end position="532"/>
    </location>
</feature>
<feature type="compositionally biased region" description="Basic and acidic residues" evidence="1">
    <location>
        <begin position="737"/>
        <end position="748"/>
    </location>
</feature>
<proteinExistence type="predicted"/>
<dbReference type="Proteomes" id="UP000230069">
    <property type="component" value="Unassembled WGS sequence"/>
</dbReference>
<feature type="region of interest" description="Disordered" evidence="1">
    <location>
        <begin position="650"/>
        <end position="682"/>
    </location>
</feature>
<dbReference type="PANTHER" id="PTHR33416:SF20">
    <property type="entry name" value="NUCLEAR PORE COMPLEX PROTEIN NUP1"/>
    <property type="match status" value="1"/>
</dbReference>
<dbReference type="GO" id="GO:0071763">
    <property type="term" value="P:nuclear membrane organization"/>
    <property type="evidence" value="ECO:0007669"/>
    <property type="project" value="TreeGrafter"/>
</dbReference>
<dbReference type="InParanoid" id="A0A2G5EVH1"/>
<protein>
    <submittedName>
        <fullName evidence="2">Uncharacterized protein</fullName>
    </submittedName>
</protein>
<dbReference type="STRING" id="218851.A0A2G5EVH1"/>
<gene>
    <name evidence="2" type="ORF">AQUCO_00400571v1</name>
</gene>
<feature type="region of interest" description="Disordered" evidence="1">
    <location>
        <begin position="148"/>
        <end position="167"/>
    </location>
</feature>
<feature type="compositionally biased region" description="Basic and acidic residues" evidence="1">
    <location>
        <begin position="157"/>
        <end position="167"/>
    </location>
</feature>
<sequence length="916" mass="98733">MAASSAYEGGGVGGKYQRRKQSRRPTLPYERPPSAIRTVKDVFVANFVDPASRIIAKSAQHLFSSLFRKRLTAPPLVPEAAQESRDGVQQVNTAMQSPGPQPQEQTSSGHENQSSGSGNNEINEIEKVLKQKTFTKAEIDHLTELLQSRTVTGPAENDQRKSEPTISHKEAVLELPGCANFPVQRNHMVIASDVTSAAELAKAYMGSVPSNVSPSSLALPSQIFRKEVPLLNNVPYTPISSGLSLAPYTPKSSGLPLAPRSVASVSENCYTVRSSRGRSAIYNMARTPNSRIQDPNTGKTNGCLASSSSQWSLENNTLSSGKQALKRRSSVLDSDIGSIGPIRRIRHKTDMMSPSKNFILPPSGSHFSMYGNADGSEQGSRFLRQKQMFRNGPKNNISNIHPAENDDNSMPDSLSVPSQSSEMAEKIFQQLDKLDPPPKEKLSELKLAVAREKSPTKLTHNMLHGKALRSLENVDSSKLLHNAIIDGAGGVQSRTAGDSSSHKQDNIDPMLIAASNKFAPREQGVETNKTSKENVSSGETSNPAIFSFVKHPSQKKQAFRMSAHEDFLDLDDDSDNGGVSLTTEKEKVDAPTVFNKDSAVGKGTPENHSVPSPETKSQSSILKDGMNTKINSVSTIAEKKVSFMLPAPASNTSTQVVSPTPQVPLFTNGPAPPKESSATPIFSFGSKNVDKAAPLEFSPKSSGVNESLDLGLGAQSESKLTQISAASVADTVTDAPKVSKSEDSDSHKSSNIFSPPGNFFSSPVSTSATMSILSSGLSTTSPKIDNGPLSISSCLPISSVHVSNGSSEVIFSAATSTSTTIAAISNSKPQCRSHCQQHHHNCFSHQQQSIFSGGNSYSFYSIHVQVRIQLSFNSLKCSITSVVNIRNRVQKFRTKTDDFVILWQLNQISFWCLTIF</sequence>
<feature type="region of interest" description="Disordered" evidence="1">
    <location>
        <begin position="731"/>
        <end position="754"/>
    </location>
</feature>
<feature type="compositionally biased region" description="Polar residues" evidence="1">
    <location>
        <begin position="650"/>
        <end position="660"/>
    </location>
</feature>
<name>A0A2G5EVH1_AQUCA</name>
<feature type="compositionally biased region" description="Polar residues" evidence="1">
    <location>
        <begin position="87"/>
        <end position="120"/>
    </location>
</feature>
<feature type="region of interest" description="Disordered" evidence="1">
    <location>
        <begin position="520"/>
        <end position="541"/>
    </location>
</feature>
<organism evidence="2 3">
    <name type="scientific">Aquilegia coerulea</name>
    <name type="common">Rocky mountain columbine</name>
    <dbReference type="NCBI Taxonomy" id="218851"/>
    <lineage>
        <taxon>Eukaryota</taxon>
        <taxon>Viridiplantae</taxon>
        <taxon>Streptophyta</taxon>
        <taxon>Embryophyta</taxon>
        <taxon>Tracheophyta</taxon>
        <taxon>Spermatophyta</taxon>
        <taxon>Magnoliopsida</taxon>
        <taxon>Ranunculales</taxon>
        <taxon>Ranunculaceae</taxon>
        <taxon>Thalictroideae</taxon>
        <taxon>Aquilegia</taxon>
    </lineage>
</organism>
<dbReference type="GO" id="GO:0005635">
    <property type="term" value="C:nuclear envelope"/>
    <property type="evidence" value="ECO:0007669"/>
    <property type="project" value="TreeGrafter"/>
</dbReference>
<dbReference type="EMBL" id="KZ305021">
    <property type="protein sequence ID" value="PIA59763.1"/>
    <property type="molecule type" value="Genomic_DNA"/>
</dbReference>
<dbReference type="PANTHER" id="PTHR33416">
    <property type="entry name" value="NUCLEAR PORE COMPLEX PROTEIN NUP1"/>
    <property type="match status" value="1"/>
</dbReference>